<feature type="transmembrane region" description="Helical" evidence="15">
    <location>
        <begin position="684"/>
        <end position="705"/>
    </location>
</feature>
<proteinExistence type="inferred from homology"/>
<accession>A0ABV2AAQ3</accession>
<comment type="subcellular location">
    <subcellularLocation>
        <location evidence="2">Cell inner membrane</location>
        <topology evidence="2">Single-pass membrane protein</topology>
    </subcellularLocation>
</comment>
<dbReference type="PANTHER" id="PTHR39083">
    <property type="entry name" value="CYCLIC DI-GMP-BINDING PROTEIN"/>
    <property type="match status" value="1"/>
</dbReference>
<dbReference type="PANTHER" id="PTHR39083:SF1">
    <property type="entry name" value="CYCLIC DI-GMP-BINDING PROTEIN"/>
    <property type="match status" value="1"/>
</dbReference>
<dbReference type="InterPro" id="IPR003920">
    <property type="entry name" value="Cell_synth_B"/>
</dbReference>
<keyword evidence="7 15" id="KW-1003">Cell membrane</keyword>
<feature type="signal peptide" evidence="15">
    <location>
        <begin position="1"/>
        <end position="25"/>
    </location>
</feature>
<keyword evidence="11 15" id="KW-0135">Cellulose biosynthesis</keyword>
<evidence type="ECO:0000256" key="4">
    <source>
        <dbReference type="ARBA" id="ARBA00010714"/>
    </source>
</evidence>
<organism evidence="16 17">
    <name type="scientific">Sinimarinibacterium thermocellulolyticum</name>
    <dbReference type="NCBI Taxonomy" id="3170016"/>
    <lineage>
        <taxon>Bacteria</taxon>
        <taxon>Pseudomonadati</taxon>
        <taxon>Pseudomonadota</taxon>
        <taxon>Gammaproteobacteria</taxon>
        <taxon>Nevskiales</taxon>
        <taxon>Nevskiaceae</taxon>
        <taxon>Sinimarinibacterium</taxon>
    </lineage>
</organism>
<dbReference type="Gene3D" id="2.60.120.260">
    <property type="entry name" value="Galactose-binding domain-like"/>
    <property type="match status" value="2"/>
</dbReference>
<protein>
    <recommendedName>
        <fullName evidence="6 15">Cyclic di-GMP-binding protein</fullName>
    </recommendedName>
    <alternativeName>
        <fullName evidence="14 15">Cellulose synthase regulatory subunit</fullName>
    </alternativeName>
</protein>
<evidence type="ECO:0000313" key="16">
    <source>
        <dbReference type="EMBL" id="MES0873820.1"/>
    </source>
</evidence>
<keyword evidence="12 15" id="KW-1133">Transmembrane helix</keyword>
<evidence type="ECO:0000256" key="8">
    <source>
        <dbReference type="ARBA" id="ARBA00022519"/>
    </source>
</evidence>
<evidence type="ECO:0000256" key="3">
    <source>
        <dbReference type="ARBA" id="ARBA00005186"/>
    </source>
</evidence>
<dbReference type="InterPro" id="IPR018513">
    <property type="entry name" value="Cell_synthase_bac"/>
</dbReference>
<comment type="pathway">
    <text evidence="3 15">Glycan metabolism; bacterial cellulose biosynthesis.</text>
</comment>
<reference evidence="16 17" key="1">
    <citation type="submission" date="2024-06" db="EMBL/GenBank/DDBJ databases">
        <authorList>
            <person name="Li Z."/>
            <person name="Jiang Y."/>
        </authorList>
    </citation>
    <scope>NUCLEOTIDE SEQUENCE [LARGE SCALE GENOMIC DNA]</scope>
    <source>
        <strain evidence="16 17">HSW-8</strain>
    </source>
</reference>
<dbReference type="Pfam" id="PF03170">
    <property type="entry name" value="BcsB"/>
    <property type="match status" value="1"/>
</dbReference>
<evidence type="ECO:0000256" key="7">
    <source>
        <dbReference type="ARBA" id="ARBA00022475"/>
    </source>
</evidence>
<sequence>MIKLSKVLASGLIGACLAGAPPLWAQSSAAERRVELRFRDLGIDYPIRLRTVFGQASLPLNLRANELVTAAELELRIAHSPSLRFDLSHLSVAVNDQIVWTRPLDAAGASGKVVKIPLDPLLLVSRNQIRFDLVAHYAREGECEDPTHSTLWADISNDSVLRLTLRTLDLPPTLEKLPAPWFDAAERERLRLSFVLPPDPGLQTVRAAGIVAAWFGAQADYRGADFPVHFGLAPAGHAVLFQLGGTEPQLRAIRNPGDVDGRLLVFSAPDEAGLVELAQAFALGHLVMRGDAASLTRLELPPPQRAWASPRWPLLDQPIPLDAFRLGPSTVSGLAPGPITYEFTLPPDLYFLGRSGGWVDLHYRASRAGNPKSSLNVLLNGQYLGSTLLDAGGAQRAETDSRALEVELPPQHLRGRNRLVAQFEFTRDTAKACEDFRADTLQGGIDPRSRLKLARHAHYAEMPALEKLVNGGFPYAKFADLSQTAVLLPERPSAADISAALIVLGHIGRWTQEAATRVEVLGLAQVEDAADKDLLLIAPAEVATLPTAFDEAGVLRLGADGAELRTASSLAALQARIEGRPLRDAEKVAARVLVQSRGALGTLQQFESPLKRKRSVVALRTTGDFDPRAVALALTEPGRSQFIEGGLALVTADQVSGYRLGARYGVGRLPWWYALTRWMQHHPYLVVPLAIAFAWLFALVAQRLLRRHAASRLPKAG</sequence>
<evidence type="ECO:0000256" key="6">
    <source>
        <dbReference type="ARBA" id="ARBA00021844"/>
    </source>
</evidence>
<evidence type="ECO:0000256" key="12">
    <source>
        <dbReference type="ARBA" id="ARBA00022989"/>
    </source>
</evidence>
<evidence type="ECO:0000313" key="17">
    <source>
        <dbReference type="Proteomes" id="UP001465331"/>
    </source>
</evidence>
<comment type="subunit">
    <text evidence="5 15">Tightly associated with the cellulose synthase catalytic subunit.</text>
</comment>
<keyword evidence="15" id="KW-0732">Signal</keyword>
<evidence type="ECO:0000256" key="10">
    <source>
        <dbReference type="ARBA" id="ARBA00022692"/>
    </source>
</evidence>
<evidence type="ECO:0000256" key="2">
    <source>
        <dbReference type="ARBA" id="ARBA00004377"/>
    </source>
</evidence>
<dbReference type="EMBL" id="JBEPIJ010000006">
    <property type="protein sequence ID" value="MES0873820.1"/>
    <property type="molecule type" value="Genomic_DNA"/>
</dbReference>
<keyword evidence="8 15" id="KW-0997">Cell inner membrane</keyword>
<evidence type="ECO:0000256" key="9">
    <source>
        <dbReference type="ARBA" id="ARBA00022636"/>
    </source>
</evidence>
<comment type="caution">
    <text evidence="16">The sequence shown here is derived from an EMBL/GenBank/DDBJ whole genome shotgun (WGS) entry which is preliminary data.</text>
</comment>
<keyword evidence="10 15" id="KW-0812">Transmembrane</keyword>
<dbReference type="PRINTS" id="PR01440">
    <property type="entry name" value="CELLSNTHASEB"/>
</dbReference>
<dbReference type="Proteomes" id="UP001465331">
    <property type="component" value="Unassembled WGS sequence"/>
</dbReference>
<comment type="function">
    <text evidence="1 15">Binds the cellulose synthase activator, bis-(3'-5') cyclic diguanylic acid (c-di-GMP).</text>
</comment>
<gene>
    <name evidence="16" type="ORF">ABSH63_07385</name>
</gene>
<evidence type="ECO:0000256" key="5">
    <source>
        <dbReference type="ARBA" id="ARBA00011437"/>
    </source>
</evidence>
<dbReference type="RefSeq" id="WP_352888665.1">
    <property type="nucleotide sequence ID" value="NZ_JBEPIJ010000006.1"/>
</dbReference>
<evidence type="ECO:0000256" key="1">
    <source>
        <dbReference type="ARBA" id="ARBA00002057"/>
    </source>
</evidence>
<evidence type="ECO:0000256" key="13">
    <source>
        <dbReference type="ARBA" id="ARBA00023136"/>
    </source>
</evidence>
<comment type="similarity">
    <text evidence="4 15">Belongs to the AcsB/BcsB family.</text>
</comment>
<feature type="chain" id="PRO_5044983592" description="Cyclic di-GMP-binding protein" evidence="15">
    <location>
        <begin position="26"/>
        <end position="717"/>
    </location>
</feature>
<evidence type="ECO:0000256" key="15">
    <source>
        <dbReference type="RuleBase" id="RU365021"/>
    </source>
</evidence>
<keyword evidence="13 15" id="KW-0472">Membrane</keyword>
<keyword evidence="17" id="KW-1185">Reference proteome</keyword>
<keyword evidence="9 15" id="KW-0973">c-di-GMP</keyword>
<evidence type="ECO:0000256" key="14">
    <source>
        <dbReference type="ARBA" id="ARBA00033444"/>
    </source>
</evidence>
<name>A0ABV2AAQ3_9GAMM</name>
<evidence type="ECO:0000256" key="11">
    <source>
        <dbReference type="ARBA" id="ARBA00022916"/>
    </source>
</evidence>